<evidence type="ECO:0000256" key="1">
    <source>
        <dbReference type="SAM" id="Phobius"/>
    </source>
</evidence>
<feature type="transmembrane region" description="Helical" evidence="1">
    <location>
        <begin position="315"/>
        <end position="337"/>
    </location>
</feature>
<dbReference type="EMBL" id="JACOGD010000001">
    <property type="protein sequence ID" value="MBC3930601.1"/>
    <property type="molecule type" value="Genomic_DNA"/>
</dbReference>
<evidence type="ECO:0000313" key="3">
    <source>
        <dbReference type="EMBL" id="MBC3930601.1"/>
    </source>
</evidence>
<proteinExistence type="predicted"/>
<feature type="transmembrane region" description="Helical" evidence="1">
    <location>
        <begin position="357"/>
        <end position="376"/>
    </location>
</feature>
<comment type="caution">
    <text evidence="2">The sequence shown here is derived from an EMBL/GenBank/DDBJ whole genome shotgun (WGS) entry which is preliminary data.</text>
</comment>
<feature type="transmembrane region" description="Helical" evidence="1">
    <location>
        <begin position="273"/>
        <end position="294"/>
    </location>
</feature>
<keyword evidence="1" id="KW-1133">Transmembrane helix</keyword>
<gene>
    <name evidence="2" type="ORF">H8K43_02700</name>
    <name evidence="3" type="ORF">H8K43_02855</name>
</gene>
<keyword evidence="1" id="KW-0812">Transmembrane</keyword>
<feature type="transmembrane region" description="Helical" evidence="1">
    <location>
        <begin position="48"/>
        <end position="68"/>
    </location>
</feature>
<keyword evidence="4" id="KW-1185">Reference proteome</keyword>
<keyword evidence="1" id="KW-0472">Membrane</keyword>
<feature type="transmembrane region" description="Helical" evidence="1">
    <location>
        <begin position="155"/>
        <end position="173"/>
    </location>
</feature>
<dbReference type="RefSeq" id="WP_186902426.1">
    <property type="nucleotide sequence ID" value="NZ_JACOGD010000001.1"/>
</dbReference>
<protein>
    <submittedName>
        <fullName evidence="2">Uncharacterized protein</fullName>
    </submittedName>
</protein>
<organism evidence="2 4">
    <name type="scientific">Undibacterium curvum</name>
    <dbReference type="NCBI Taxonomy" id="2762294"/>
    <lineage>
        <taxon>Bacteria</taxon>
        <taxon>Pseudomonadati</taxon>
        <taxon>Pseudomonadota</taxon>
        <taxon>Betaproteobacteria</taxon>
        <taxon>Burkholderiales</taxon>
        <taxon>Oxalobacteraceae</taxon>
        <taxon>Undibacterium</taxon>
    </lineage>
</organism>
<name>A0ABR7A0Y1_9BURK</name>
<evidence type="ECO:0000313" key="2">
    <source>
        <dbReference type="EMBL" id="MBC3930570.1"/>
    </source>
</evidence>
<feature type="transmembrane region" description="Helical" evidence="1">
    <location>
        <begin position="185"/>
        <end position="204"/>
    </location>
</feature>
<feature type="transmembrane region" description="Helical" evidence="1">
    <location>
        <begin position="128"/>
        <end position="148"/>
    </location>
</feature>
<accession>A0ABR7A0Y1</accession>
<reference evidence="2 4" key="1">
    <citation type="submission" date="2020-08" db="EMBL/GenBank/DDBJ databases">
        <title>Novel species isolated from subtropical streams in China.</title>
        <authorList>
            <person name="Lu H."/>
        </authorList>
    </citation>
    <scope>NUCLEOTIDE SEQUENCE [LARGE SCALE GENOMIC DNA]</scope>
    <source>
        <strain evidence="2 4">CY22W</strain>
    </source>
</reference>
<feature type="transmembrane region" description="Helical" evidence="1">
    <location>
        <begin position="20"/>
        <end position="42"/>
    </location>
</feature>
<dbReference type="Proteomes" id="UP000654304">
    <property type="component" value="Unassembled WGS sequence"/>
</dbReference>
<feature type="transmembrane region" description="Helical" evidence="1">
    <location>
        <begin position="388"/>
        <end position="407"/>
    </location>
</feature>
<feature type="transmembrane region" description="Helical" evidence="1">
    <location>
        <begin position="250"/>
        <end position="267"/>
    </location>
</feature>
<feature type="transmembrane region" description="Helical" evidence="1">
    <location>
        <begin position="98"/>
        <end position="116"/>
    </location>
</feature>
<evidence type="ECO:0000313" key="4">
    <source>
        <dbReference type="Proteomes" id="UP000654304"/>
    </source>
</evidence>
<sequence length="452" mass="51585">MQAMLKSESKTLKFWYTGSYTGYISIFFLTLLAIVYSIILLNKDGKHWLFYASVFTGVCLFSLMVSGLKWGRIMLSGARVFYHMQTPVSLWHGWQRAILTRTSLGLIILLCVLATLELNHKDLLPTSALLAMASLALAGGFSLPMVFNHYLNKRCYLLFFAFVACLIYITFHMGAKQWINASIEWHLPAILAWPILTVCTLLYWDKPPVQKGKTLFLRLRELVLISNLRHFYLRFTSLGSINAREKKGRLAILGLFWFLPISSKLVVDWHAPVTLPHLLFLVMIAAFSSPYIVVKDLHWRFFLLPKNFQNARIANHFLISSVMYYGCWAILIFLTLLGSKMFFSTPMALNDTASVSFLSIAILVIELISAFCIGLLIRGSKNQGRSFFYLFIAWLLATSVAALYFYLQQRNPITTAIFTMNTTYVLCVIVTGVGALIYANKLWTRERLLAYL</sequence>
<dbReference type="EMBL" id="JACOGD010000001">
    <property type="protein sequence ID" value="MBC3930570.1"/>
    <property type="molecule type" value="Genomic_DNA"/>
</dbReference>
<feature type="transmembrane region" description="Helical" evidence="1">
    <location>
        <begin position="413"/>
        <end position="439"/>
    </location>
</feature>